<dbReference type="OrthoDB" id="4781at2759"/>
<feature type="domain" description="GH16" evidence="2">
    <location>
        <begin position="1"/>
        <end position="250"/>
    </location>
</feature>
<dbReference type="GO" id="GO:0005975">
    <property type="term" value="P:carbohydrate metabolic process"/>
    <property type="evidence" value="ECO:0007669"/>
    <property type="project" value="InterPro"/>
</dbReference>
<dbReference type="AlphaFoldDB" id="A0A9P0M1F5"/>
<dbReference type="InterPro" id="IPR000757">
    <property type="entry name" value="Beta-glucanase-like"/>
</dbReference>
<dbReference type="Proteomes" id="UP001152888">
    <property type="component" value="Unassembled WGS sequence"/>
</dbReference>
<dbReference type="PANTHER" id="PTHR10963">
    <property type="entry name" value="GLYCOSYL HYDROLASE-RELATED"/>
    <property type="match status" value="1"/>
</dbReference>
<dbReference type="GO" id="GO:0004553">
    <property type="term" value="F:hydrolase activity, hydrolyzing O-glycosyl compounds"/>
    <property type="evidence" value="ECO:0007669"/>
    <property type="project" value="InterPro"/>
</dbReference>
<protein>
    <recommendedName>
        <fullName evidence="2">GH16 domain-containing protein</fullName>
    </recommendedName>
</protein>
<dbReference type="PANTHER" id="PTHR10963:SF55">
    <property type="entry name" value="GLYCOSIDE HYDROLASE FAMILY 16 PROTEIN"/>
    <property type="match status" value="1"/>
</dbReference>
<dbReference type="SUPFAM" id="SSF49899">
    <property type="entry name" value="Concanavalin A-like lectins/glucanases"/>
    <property type="match status" value="1"/>
</dbReference>
<dbReference type="EMBL" id="CAKOFQ010007547">
    <property type="protein sequence ID" value="CAH2003597.1"/>
    <property type="molecule type" value="Genomic_DNA"/>
</dbReference>
<organism evidence="3 4">
    <name type="scientific">Acanthoscelides obtectus</name>
    <name type="common">Bean weevil</name>
    <name type="synonym">Bruchus obtectus</name>
    <dbReference type="NCBI Taxonomy" id="200917"/>
    <lineage>
        <taxon>Eukaryota</taxon>
        <taxon>Metazoa</taxon>
        <taxon>Ecdysozoa</taxon>
        <taxon>Arthropoda</taxon>
        <taxon>Hexapoda</taxon>
        <taxon>Insecta</taxon>
        <taxon>Pterygota</taxon>
        <taxon>Neoptera</taxon>
        <taxon>Endopterygota</taxon>
        <taxon>Coleoptera</taxon>
        <taxon>Polyphaga</taxon>
        <taxon>Cucujiformia</taxon>
        <taxon>Chrysomeloidea</taxon>
        <taxon>Chrysomelidae</taxon>
        <taxon>Bruchinae</taxon>
        <taxon>Bruchini</taxon>
        <taxon>Acanthoscelides</taxon>
    </lineage>
</organism>
<dbReference type="Pfam" id="PF00722">
    <property type="entry name" value="Glyco_hydro_16"/>
    <property type="match status" value="1"/>
</dbReference>
<name>A0A9P0M1F5_ACAOB</name>
<comment type="caution">
    <text evidence="3">The sequence shown here is derived from an EMBL/GenBank/DDBJ whole genome shotgun (WGS) entry which is preliminary data.</text>
</comment>
<evidence type="ECO:0000256" key="1">
    <source>
        <dbReference type="ARBA" id="ARBA00006865"/>
    </source>
</evidence>
<reference evidence="3" key="1">
    <citation type="submission" date="2022-03" db="EMBL/GenBank/DDBJ databases">
        <authorList>
            <person name="Sayadi A."/>
        </authorList>
    </citation>
    <scope>NUCLEOTIDE SEQUENCE</scope>
</reference>
<dbReference type="InterPro" id="IPR013320">
    <property type="entry name" value="ConA-like_dom_sf"/>
</dbReference>
<evidence type="ECO:0000259" key="2">
    <source>
        <dbReference type="PROSITE" id="PS51762"/>
    </source>
</evidence>
<dbReference type="Gene3D" id="2.60.120.200">
    <property type="match status" value="1"/>
</dbReference>
<dbReference type="PROSITE" id="PS51762">
    <property type="entry name" value="GH16_2"/>
    <property type="match status" value="1"/>
</dbReference>
<keyword evidence="4" id="KW-1185">Reference proteome</keyword>
<sequence>MCSQPLCADVSLCKHRNIRFLVVSYHLETPPPPLPDRETTFQCFISVIAIWLLPKAYKYGGWPRSGEIDLLESRGNKNLQNPSGLNIGTQQVASTLHWGPDAKNNRFYKTHYEKNNANGYDTGFHLYKVVWTPNDMTFFVDNQQIGKVVPPQGGFWQLGDLARTGLKNPWTNSKMAPFDQEFHILINLAVGGTTGYFPEGMRNPKPKPWKNGSPTAMKEFWEKRGDWLPTWNMKGDTSHLQVDYVKVWAL</sequence>
<proteinExistence type="inferred from homology"/>
<evidence type="ECO:0000313" key="4">
    <source>
        <dbReference type="Proteomes" id="UP001152888"/>
    </source>
</evidence>
<accession>A0A9P0M1F5</accession>
<dbReference type="InterPro" id="IPR050546">
    <property type="entry name" value="Glycosyl_Hydrlase_16"/>
</dbReference>
<comment type="similarity">
    <text evidence="1">Belongs to the glycosyl hydrolase 16 family.</text>
</comment>
<gene>
    <name evidence="3" type="ORF">ACAOBT_LOCUS27502</name>
</gene>
<evidence type="ECO:0000313" key="3">
    <source>
        <dbReference type="EMBL" id="CAH2003597.1"/>
    </source>
</evidence>